<dbReference type="PROSITE" id="PS51160">
    <property type="entry name" value="ACYLPHOSPHATASE_3"/>
    <property type="match status" value="1"/>
</dbReference>
<proteinExistence type="inferred from homology"/>
<comment type="caution">
    <text evidence="8">The sequence shown here is derived from an EMBL/GenBank/DDBJ whole genome shotgun (WGS) entry which is preliminary data.</text>
</comment>
<dbReference type="EC" id="3.6.1.7" evidence="2 5"/>
<reference evidence="8 9" key="1">
    <citation type="journal article" date="2018" name="Aquat. Microb. Ecol.">
        <title>Gammaproteobacterial methanotrophs dominate.</title>
        <authorList>
            <person name="Rissanen A.J."/>
            <person name="Saarenheimo J."/>
            <person name="Tiirola M."/>
            <person name="Peura S."/>
            <person name="Aalto S.L."/>
            <person name="Karvinen A."/>
            <person name="Nykanen H."/>
        </authorList>
    </citation>
    <scope>NUCLEOTIDE SEQUENCE [LARGE SCALE GENOMIC DNA]</scope>
    <source>
        <strain evidence="8">AMbin10</strain>
    </source>
</reference>
<name>A0A2W4RZU9_9GAMM</name>
<evidence type="ECO:0000256" key="2">
    <source>
        <dbReference type="ARBA" id="ARBA00012150"/>
    </source>
</evidence>
<dbReference type="Gene3D" id="3.30.70.100">
    <property type="match status" value="1"/>
</dbReference>
<dbReference type="SUPFAM" id="SSF54975">
    <property type="entry name" value="Acylphosphatase/BLUF domain-like"/>
    <property type="match status" value="1"/>
</dbReference>
<keyword evidence="5" id="KW-0378">Hydrolase</keyword>
<dbReference type="InterPro" id="IPR036046">
    <property type="entry name" value="Acylphosphatase-like_dom_sf"/>
</dbReference>
<protein>
    <recommendedName>
        <fullName evidence="3 5">acylphosphatase</fullName>
        <ecNumber evidence="2 5">3.6.1.7</ecNumber>
    </recommendedName>
</protein>
<accession>A0A2W4RZU9</accession>
<evidence type="ECO:0000256" key="1">
    <source>
        <dbReference type="ARBA" id="ARBA00005614"/>
    </source>
</evidence>
<feature type="domain" description="Acylphosphatase-like" evidence="7">
    <location>
        <begin position="4"/>
        <end position="93"/>
    </location>
</feature>
<dbReference type="InterPro" id="IPR001792">
    <property type="entry name" value="Acylphosphatase-like_dom"/>
</dbReference>
<dbReference type="EMBL" id="QJPH01000143">
    <property type="protein sequence ID" value="PZN84818.1"/>
    <property type="molecule type" value="Genomic_DNA"/>
</dbReference>
<gene>
    <name evidence="8" type="ORF">DM484_02345</name>
</gene>
<evidence type="ECO:0000313" key="9">
    <source>
        <dbReference type="Proteomes" id="UP000249396"/>
    </source>
</evidence>
<feature type="active site" evidence="5">
    <location>
        <position position="37"/>
    </location>
</feature>
<dbReference type="GO" id="GO:0003998">
    <property type="term" value="F:acylphosphatase activity"/>
    <property type="evidence" value="ECO:0007669"/>
    <property type="project" value="UniProtKB-EC"/>
</dbReference>
<dbReference type="AlphaFoldDB" id="A0A2W4RZU9"/>
<dbReference type="PROSITE" id="PS00151">
    <property type="entry name" value="ACYLPHOSPHATASE_2"/>
    <property type="match status" value="1"/>
</dbReference>
<dbReference type="PANTHER" id="PTHR47268:SF4">
    <property type="entry name" value="ACYLPHOSPHATASE"/>
    <property type="match status" value="1"/>
</dbReference>
<feature type="active site" evidence="5">
    <location>
        <position position="19"/>
    </location>
</feature>
<dbReference type="Pfam" id="PF00708">
    <property type="entry name" value="Acylphosphatase"/>
    <property type="match status" value="1"/>
</dbReference>
<comment type="similarity">
    <text evidence="1 6">Belongs to the acylphosphatase family.</text>
</comment>
<evidence type="ECO:0000256" key="5">
    <source>
        <dbReference type="PROSITE-ProRule" id="PRU00520"/>
    </source>
</evidence>
<evidence type="ECO:0000256" key="6">
    <source>
        <dbReference type="RuleBase" id="RU004168"/>
    </source>
</evidence>
<sequence>MQRRVHIVVSGRVQGVGYRASAFDKAKSLGITGWVRNLPEGNVEILAEGDKPSMEAFIDWCASGPRWARVDDVQVSDEMPKGDSSSYSVFIIK</sequence>
<dbReference type="PANTHER" id="PTHR47268">
    <property type="entry name" value="ACYLPHOSPHATASE"/>
    <property type="match status" value="1"/>
</dbReference>
<evidence type="ECO:0000259" key="7">
    <source>
        <dbReference type="PROSITE" id="PS51160"/>
    </source>
</evidence>
<comment type="catalytic activity">
    <reaction evidence="4 5">
        <text>an acyl phosphate + H2O = a carboxylate + phosphate + H(+)</text>
        <dbReference type="Rhea" id="RHEA:14965"/>
        <dbReference type="ChEBI" id="CHEBI:15377"/>
        <dbReference type="ChEBI" id="CHEBI:15378"/>
        <dbReference type="ChEBI" id="CHEBI:29067"/>
        <dbReference type="ChEBI" id="CHEBI:43474"/>
        <dbReference type="ChEBI" id="CHEBI:59918"/>
        <dbReference type="EC" id="3.6.1.7"/>
    </reaction>
</comment>
<dbReference type="Proteomes" id="UP000249396">
    <property type="component" value="Unassembled WGS sequence"/>
</dbReference>
<evidence type="ECO:0000256" key="4">
    <source>
        <dbReference type="ARBA" id="ARBA00047645"/>
    </source>
</evidence>
<dbReference type="PRINTS" id="PR00112">
    <property type="entry name" value="ACYLPHPHTASE"/>
</dbReference>
<evidence type="ECO:0000256" key="3">
    <source>
        <dbReference type="ARBA" id="ARBA00015991"/>
    </source>
</evidence>
<organism evidence="8 9">
    <name type="scientific">Candidatus Methylumidiphilus alinenensis</name>
    <dbReference type="NCBI Taxonomy" id="2202197"/>
    <lineage>
        <taxon>Bacteria</taxon>
        <taxon>Pseudomonadati</taxon>
        <taxon>Pseudomonadota</taxon>
        <taxon>Gammaproteobacteria</taxon>
        <taxon>Methylococcales</taxon>
        <taxon>Candidatus Methylumidiphilus</taxon>
    </lineage>
</organism>
<evidence type="ECO:0000313" key="8">
    <source>
        <dbReference type="EMBL" id="PZN84818.1"/>
    </source>
</evidence>
<dbReference type="InterPro" id="IPR017968">
    <property type="entry name" value="Acylphosphatase_CS"/>
</dbReference>
<dbReference type="InterPro" id="IPR020456">
    <property type="entry name" value="Acylphosphatase"/>
</dbReference>